<dbReference type="Proteomes" id="UP000765509">
    <property type="component" value="Unassembled WGS sequence"/>
</dbReference>
<evidence type="ECO:0000313" key="2">
    <source>
        <dbReference type="EMBL" id="MBW0474967.1"/>
    </source>
</evidence>
<keyword evidence="1" id="KW-0732">Signal</keyword>
<comment type="caution">
    <text evidence="2">The sequence shown here is derived from an EMBL/GenBank/DDBJ whole genome shotgun (WGS) entry which is preliminary data.</text>
</comment>
<feature type="chain" id="PRO_5040511241" evidence="1">
    <location>
        <begin position="22"/>
        <end position="169"/>
    </location>
</feature>
<dbReference type="EMBL" id="AVOT02003938">
    <property type="protein sequence ID" value="MBW0474967.1"/>
    <property type="molecule type" value="Genomic_DNA"/>
</dbReference>
<feature type="signal peptide" evidence="1">
    <location>
        <begin position="1"/>
        <end position="21"/>
    </location>
</feature>
<protein>
    <submittedName>
        <fullName evidence="2">Uncharacterized protein</fullName>
    </submittedName>
</protein>
<keyword evidence="3" id="KW-1185">Reference proteome</keyword>
<gene>
    <name evidence="2" type="ORF">O181_014682</name>
</gene>
<evidence type="ECO:0000313" key="3">
    <source>
        <dbReference type="Proteomes" id="UP000765509"/>
    </source>
</evidence>
<accession>A0A9Q3C0N5</accession>
<organism evidence="2 3">
    <name type="scientific">Austropuccinia psidii MF-1</name>
    <dbReference type="NCBI Taxonomy" id="1389203"/>
    <lineage>
        <taxon>Eukaryota</taxon>
        <taxon>Fungi</taxon>
        <taxon>Dikarya</taxon>
        <taxon>Basidiomycota</taxon>
        <taxon>Pucciniomycotina</taxon>
        <taxon>Pucciniomycetes</taxon>
        <taxon>Pucciniales</taxon>
        <taxon>Sphaerophragmiaceae</taxon>
        <taxon>Austropuccinia</taxon>
    </lineage>
</organism>
<evidence type="ECO:0000256" key="1">
    <source>
        <dbReference type="SAM" id="SignalP"/>
    </source>
</evidence>
<reference evidence="2" key="1">
    <citation type="submission" date="2021-03" db="EMBL/GenBank/DDBJ databases">
        <title>Draft genome sequence of rust myrtle Austropuccinia psidii MF-1, a brazilian biotype.</title>
        <authorList>
            <person name="Quecine M.C."/>
            <person name="Pachon D.M.R."/>
            <person name="Bonatelli M.L."/>
            <person name="Correr F.H."/>
            <person name="Franceschini L.M."/>
            <person name="Leite T.F."/>
            <person name="Margarido G.R.A."/>
            <person name="Almeida C.A."/>
            <person name="Ferrarezi J.A."/>
            <person name="Labate C.A."/>
        </authorList>
    </citation>
    <scope>NUCLEOTIDE SEQUENCE</scope>
    <source>
        <strain evidence="2">MF-1</strain>
    </source>
</reference>
<name>A0A9Q3C0N5_9BASI</name>
<proteinExistence type="predicted"/>
<sequence>MDIGQGAAAAILLIIIGQDSSLTVLVQTLYYATPFNLEQITNKLLIKESCRTKKITSTTCGHPKCYPSGATPTDFNQGANLEEKFKVFLNMYMKEYFASSHSANQAKEESHDNIATEELTEDNDGFYVQEDTHDQLQLVSLSRKNNTELIHDSGASQSTVCNLALLTDP</sequence>
<dbReference type="AlphaFoldDB" id="A0A9Q3C0N5"/>